<dbReference type="AlphaFoldDB" id="A0A2H9U425"/>
<dbReference type="OrthoDB" id="9812722at2"/>
<evidence type="ECO:0000256" key="1">
    <source>
        <dbReference type="SAM" id="MobiDB-lite"/>
    </source>
</evidence>
<proteinExistence type="predicted"/>
<keyword evidence="3" id="KW-1185">Reference proteome</keyword>
<evidence type="ECO:0000313" key="3">
    <source>
        <dbReference type="Proteomes" id="UP000235861"/>
    </source>
</evidence>
<evidence type="ECO:0000313" key="2">
    <source>
        <dbReference type="EMBL" id="PJG58785.1"/>
    </source>
</evidence>
<sequence length="229" mass="24901">MSINVTLPPLIPNQLHPQVEAARRENKQAELIPQPSQGQSSSGESQIGAQQDRPRASEWLFMAPHAQASSKSHSSLVDSAEKDKQRKKQQESNQQGQSKKHGRSRQSSWGPDNEQYSFNPRALSQRQDGIYSDGLAAQAADPVLSDNAVLVTAASGALFQDATLESGTERNLTASMGQPPSSDDQQSTASNVMNEGMISAYMQLRNTAISTRYQQKAQSIDVPQLNLIA</sequence>
<accession>A0A2H9U425</accession>
<feature type="compositionally biased region" description="Basic and acidic residues" evidence="1">
    <location>
        <begin position="79"/>
        <end position="90"/>
    </location>
</feature>
<reference evidence="2 3" key="1">
    <citation type="submission" date="2017-11" db="EMBL/GenBank/DDBJ databases">
        <title>Draft genome sequence of environmental isolate Aeromonas cavernicola sp. nov. MDC 2508.</title>
        <authorList>
            <person name="Colston S.M."/>
            <person name="Navarro A."/>
            <person name="Martinez-Murcia A.J."/>
            <person name="Graf J."/>
        </authorList>
    </citation>
    <scope>NUCLEOTIDE SEQUENCE [LARGE SCALE GENOMIC DNA]</scope>
    <source>
        <strain evidence="2 3">MDC 2508</strain>
    </source>
</reference>
<dbReference type="EMBL" id="PGGC01000093">
    <property type="protein sequence ID" value="PJG58785.1"/>
    <property type="molecule type" value="Genomic_DNA"/>
</dbReference>
<dbReference type="Proteomes" id="UP000235861">
    <property type="component" value="Unassembled WGS sequence"/>
</dbReference>
<organism evidence="2 3">
    <name type="scientific">Aeromonas cavernicola</name>
    <dbReference type="NCBI Taxonomy" id="1006623"/>
    <lineage>
        <taxon>Bacteria</taxon>
        <taxon>Pseudomonadati</taxon>
        <taxon>Pseudomonadota</taxon>
        <taxon>Gammaproteobacteria</taxon>
        <taxon>Aeromonadales</taxon>
        <taxon>Aeromonadaceae</taxon>
        <taxon>Aeromonas</taxon>
    </lineage>
</organism>
<feature type="compositionally biased region" description="Polar residues" evidence="1">
    <location>
        <begin position="105"/>
        <end position="118"/>
    </location>
</feature>
<feature type="compositionally biased region" description="Low complexity" evidence="1">
    <location>
        <begin position="34"/>
        <end position="51"/>
    </location>
</feature>
<feature type="region of interest" description="Disordered" evidence="1">
    <location>
        <begin position="1"/>
        <end position="118"/>
    </location>
</feature>
<dbReference type="RefSeq" id="WP_100294163.1">
    <property type="nucleotide sequence ID" value="NZ_PGGC01000093.1"/>
</dbReference>
<protein>
    <submittedName>
        <fullName evidence="2">Uncharacterized protein</fullName>
    </submittedName>
</protein>
<name>A0A2H9U425_9GAMM</name>
<gene>
    <name evidence="2" type="ORF">CUC53_10765</name>
</gene>
<comment type="caution">
    <text evidence="2">The sequence shown here is derived from an EMBL/GenBank/DDBJ whole genome shotgun (WGS) entry which is preliminary data.</text>
</comment>
<feature type="compositionally biased region" description="Polar residues" evidence="1">
    <location>
        <begin position="67"/>
        <end position="77"/>
    </location>
</feature>